<sequence length="770" mass="85349">MSSGNLHISTQFTEDVIARTPSKCERPSCQAIIQVGDQRIYLASQNPNVSGKYVCKACFDHYARKSVTLARVVHEDSASSTSIQTKQREESNAVASAKLTPVSARLINISDVQQMINEGQRKGANTPQGRVTSMPPSSSSVVGGPNIHNPSYFQNFFSHHSTPSISASGYSASHALYAQEHKRWSTAAYKGSLAPGQIPVNAQTKAMVPIVAGVGYELLLGKTEQTGIKEGISVDYGLTPQELAQAIRSCVIKPLTKLFPGFPWDFSKSRVRETAIWQDILANRDLTEPYFQGRFLKAKSGKSAAGTYTFSPPNKPVSFIVIIDRNQWIEAERMTQDSDAAYVPEPKRLIESVASDSSEKHTHQHDHAFPLTRKRKELASPYSTTDNSDIRKRREPANSHQTIDTSDAFSTLSYVEDEYSFDKKNQNNTNNTGESVQFKSLDANEVTRGLLLGGQQSVLELKQRFDAIRIESILCYPIVFTPFHDLGSNNQSSIISSKGYFAQLSFNDHTDFISKGGFKTAHSALLEWTSASPSGLLGSWLTSPISIAMKRLYTQRKDPKTGAMVLKRFAYADESIKTLMEATSLAYADSILQFAYGFINNFLNKQGSNLDSDDLPFSIPKLRFVKACIAYSFGKGKQQAASTSYSAAYLLEELIPTELPFIKYIHNADAVPLLEESEPGYDTSKFLCFVQHVQFVESHGQVFLSDFQGAGDLLTDPQVMTHPKLKDGNGNPLQNLFGEGNVEEAFMKFPSQHKCNEYCTWFDLEPINTE</sequence>
<feature type="domain" description="Alpha-type protein kinase" evidence="7">
    <location>
        <begin position="487"/>
        <end position="767"/>
    </location>
</feature>
<dbReference type="PROSITE" id="PS51158">
    <property type="entry name" value="ALPHA_KINASE"/>
    <property type="match status" value="1"/>
</dbReference>
<dbReference type="Gene3D" id="3.20.200.10">
    <property type="entry name" value="MHCK/EF2 kinase"/>
    <property type="match status" value="1"/>
</dbReference>
<evidence type="ECO:0000256" key="2">
    <source>
        <dbReference type="ARBA" id="ARBA00022679"/>
    </source>
</evidence>
<evidence type="ECO:0000256" key="4">
    <source>
        <dbReference type="ARBA" id="ARBA00022777"/>
    </source>
</evidence>
<dbReference type="PANTHER" id="PTHR45992">
    <property type="entry name" value="EUKARYOTIC ELONGATION FACTOR 2 KINASE-RELATED"/>
    <property type="match status" value="1"/>
</dbReference>
<dbReference type="GO" id="GO:1903013">
    <property type="term" value="P:response to differentiation-inducing factor 1"/>
    <property type="evidence" value="ECO:0007669"/>
    <property type="project" value="TreeGrafter"/>
</dbReference>
<feature type="compositionally biased region" description="Low complexity" evidence="6">
    <location>
        <begin position="129"/>
        <end position="142"/>
    </location>
</feature>
<keyword evidence="5" id="KW-0067">ATP-binding</keyword>
<dbReference type="GO" id="GO:0031037">
    <property type="term" value="P:myosin II filament disassembly"/>
    <property type="evidence" value="ECO:0007669"/>
    <property type="project" value="TreeGrafter"/>
</dbReference>
<protein>
    <recommendedName>
        <fullName evidence="7">Alpha-type protein kinase domain-containing protein</fullName>
    </recommendedName>
</protein>
<dbReference type="GO" id="GO:0004674">
    <property type="term" value="F:protein serine/threonine kinase activity"/>
    <property type="evidence" value="ECO:0007669"/>
    <property type="project" value="UniProtKB-KW"/>
</dbReference>
<feature type="compositionally biased region" description="Basic and acidic residues" evidence="6">
    <location>
        <begin position="357"/>
        <end position="368"/>
    </location>
</feature>
<evidence type="ECO:0000256" key="5">
    <source>
        <dbReference type="ARBA" id="ARBA00022840"/>
    </source>
</evidence>
<name>A0A8H8CQ83_PSICU</name>
<gene>
    <name evidence="8" type="ORF">JR316_001403</name>
</gene>
<feature type="compositionally biased region" description="Basic and acidic residues" evidence="6">
    <location>
        <begin position="388"/>
        <end position="397"/>
    </location>
</feature>
<dbReference type="SUPFAM" id="SSF56112">
    <property type="entry name" value="Protein kinase-like (PK-like)"/>
    <property type="match status" value="1"/>
</dbReference>
<keyword evidence="1" id="KW-0723">Serine/threonine-protein kinase</keyword>
<keyword evidence="2" id="KW-0808">Transferase</keyword>
<dbReference type="InterPro" id="IPR051852">
    <property type="entry name" value="Alpha-type_PK"/>
</dbReference>
<dbReference type="InterPro" id="IPR004166">
    <property type="entry name" value="a-kinase_dom"/>
</dbReference>
<comment type="caution">
    <text evidence="8">The sequence shown here is derived from an EMBL/GenBank/DDBJ whole genome shotgun (WGS) entry which is preliminary data.</text>
</comment>
<feature type="region of interest" description="Disordered" evidence="6">
    <location>
        <begin position="354"/>
        <end position="403"/>
    </location>
</feature>
<keyword evidence="3" id="KW-0547">Nucleotide-binding</keyword>
<dbReference type="GO" id="GO:0005524">
    <property type="term" value="F:ATP binding"/>
    <property type="evidence" value="ECO:0007669"/>
    <property type="project" value="UniProtKB-KW"/>
</dbReference>
<dbReference type="PANTHER" id="PTHR45992:SF2">
    <property type="entry name" value="EUKARYOTIC ELONGATION FACTOR 2 KINASE"/>
    <property type="match status" value="1"/>
</dbReference>
<accession>A0A8H8CQ83</accession>
<keyword evidence="4" id="KW-0418">Kinase</keyword>
<dbReference type="Pfam" id="PF02816">
    <property type="entry name" value="Alpha_kinase"/>
    <property type="match status" value="1"/>
</dbReference>
<dbReference type="OrthoDB" id="2831159at2759"/>
<dbReference type="AlphaFoldDB" id="A0A8H8CQ83"/>
<dbReference type="EMBL" id="JAFIQS010000001">
    <property type="protein sequence ID" value="KAG5174737.1"/>
    <property type="molecule type" value="Genomic_DNA"/>
</dbReference>
<evidence type="ECO:0000313" key="8">
    <source>
        <dbReference type="EMBL" id="KAG5174737.1"/>
    </source>
</evidence>
<evidence type="ECO:0000259" key="7">
    <source>
        <dbReference type="PROSITE" id="PS51158"/>
    </source>
</evidence>
<dbReference type="InterPro" id="IPR011009">
    <property type="entry name" value="Kinase-like_dom_sf"/>
</dbReference>
<evidence type="ECO:0000256" key="1">
    <source>
        <dbReference type="ARBA" id="ARBA00022527"/>
    </source>
</evidence>
<organism evidence="8">
    <name type="scientific">Psilocybe cubensis</name>
    <name type="common">Psychedelic mushroom</name>
    <name type="synonym">Stropharia cubensis</name>
    <dbReference type="NCBI Taxonomy" id="181762"/>
    <lineage>
        <taxon>Eukaryota</taxon>
        <taxon>Fungi</taxon>
        <taxon>Dikarya</taxon>
        <taxon>Basidiomycota</taxon>
        <taxon>Agaricomycotina</taxon>
        <taxon>Agaricomycetes</taxon>
        <taxon>Agaricomycetidae</taxon>
        <taxon>Agaricales</taxon>
        <taxon>Agaricineae</taxon>
        <taxon>Strophariaceae</taxon>
        <taxon>Psilocybe</taxon>
    </lineage>
</organism>
<reference evidence="8" key="1">
    <citation type="submission" date="2021-02" db="EMBL/GenBank/DDBJ databases">
        <title>Psilocybe cubensis genome.</title>
        <authorList>
            <person name="Mckernan K.J."/>
            <person name="Crawford S."/>
            <person name="Trippe A."/>
            <person name="Kane L.T."/>
            <person name="Mclaughlin S."/>
        </authorList>
    </citation>
    <scope>NUCLEOTIDE SEQUENCE [LARGE SCALE GENOMIC DNA]</scope>
    <source>
        <strain evidence="8">MGC-MH-2018</strain>
    </source>
</reference>
<evidence type="ECO:0000256" key="6">
    <source>
        <dbReference type="SAM" id="MobiDB-lite"/>
    </source>
</evidence>
<feature type="region of interest" description="Disordered" evidence="6">
    <location>
        <begin position="120"/>
        <end position="142"/>
    </location>
</feature>
<proteinExistence type="predicted"/>
<evidence type="ECO:0000256" key="3">
    <source>
        <dbReference type="ARBA" id="ARBA00022741"/>
    </source>
</evidence>